<dbReference type="Pfam" id="PF13730">
    <property type="entry name" value="HTH_36"/>
    <property type="match status" value="1"/>
</dbReference>
<feature type="compositionally biased region" description="Basic and acidic residues" evidence="1">
    <location>
        <begin position="116"/>
        <end position="143"/>
    </location>
</feature>
<accession>A0A1W5ZY25</accession>
<name>A0A1W5ZY25_9BACI</name>
<dbReference type="Gene3D" id="1.10.10.10">
    <property type="entry name" value="Winged helix-like DNA-binding domain superfamily/Winged helix DNA-binding domain"/>
    <property type="match status" value="1"/>
</dbReference>
<dbReference type="RefSeq" id="WP_085030704.1">
    <property type="nucleotide sequence ID" value="NZ_CP020772.1"/>
</dbReference>
<proteinExistence type="predicted"/>
<dbReference type="InterPro" id="IPR036388">
    <property type="entry name" value="WH-like_DNA-bd_sf"/>
</dbReference>
<sequence>MTIYLSNYQTFNSTQELNHHVRQHEKEHSEELTASQREVLRFIARYSVKYAGAAHLKTSTIATGVDKSERTIRRILRRLESLEIIERVSTLRKKSGGSGANIIVILPFAAPRMSDREVTEKASEQTDKAKNRQKETFTKREEPSYTNDTLNTPLALKNSLPCRIYEAISPFFDGKDLYRTVGTLYKAKASVDSSIQAEDHTEYIDTFLSCVRRYKEGKIRNLQSYLYASWKKVSRMIKLKEMAHIYL</sequence>
<keyword evidence="3" id="KW-1185">Reference proteome</keyword>
<evidence type="ECO:0000313" key="2">
    <source>
        <dbReference type="EMBL" id="ARI78245.1"/>
    </source>
</evidence>
<dbReference type="InterPro" id="IPR036390">
    <property type="entry name" value="WH_DNA-bd_sf"/>
</dbReference>
<evidence type="ECO:0000256" key="1">
    <source>
        <dbReference type="SAM" id="MobiDB-lite"/>
    </source>
</evidence>
<dbReference type="KEGG" id="hmn:HM131_15910"/>
<reference evidence="2 3" key="1">
    <citation type="submission" date="2017-04" db="EMBL/GenBank/DDBJ databases">
        <title>The whole genome sequencing and assembly of Halobacillus mangrovi strain.</title>
        <authorList>
            <person name="Lee S.-J."/>
            <person name="Park M.-K."/>
            <person name="Kim J.-Y."/>
            <person name="Lee Y.-J."/>
            <person name="Yi H."/>
            <person name="Bahn Y.-S."/>
            <person name="Kim J.F."/>
            <person name="Lee D.-W."/>
        </authorList>
    </citation>
    <scope>NUCLEOTIDE SEQUENCE [LARGE SCALE GENOMIC DNA]</scope>
    <source>
        <strain evidence="2 3">KTB 131</strain>
    </source>
</reference>
<protein>
    <submittedName>
        <fullName evidence="2">Uncharacterized protein</fullName>
    </submittedName>
</protein>
<dbReference type="SUPFAM" id="SSF46785">
    <property type="entry name" value="Winged helix' DNA-binding domain"/>
    <property type="match status" value="1"/>
</dbReference>
<dbReference type="EMBL" id="CP020772">
    <property type="protein sequence ID" value="ARI78245.1"/>
    <property type="molecule type" value="Genomic_DNA"/>
</dbReference>
<organism evidence="2 3">
    <name type="scientific">Halobacillus mangrovi</name>
    <dbReference type="NCBI Taxonomy" id="402384"/>
    <lineage>
        <taxon>Bacteria</taxon>
        <taxon>Bacillati</taxon>
        <taxon>Bacillota</taxon>
        <taxon>Bacilli</taxon>
        <taxon>Bacillales</taxon>
        <taxon>Bacillaceae</taxon>
        <taxon>Halobacillus</taxon>
    </lineage>
</organism>
<gene>
    <name evidence="2" type="ORF">HM131_15910</name>
</gene>
<evidence type="ECO:0000313" key="3">
    <source>
        <dbReference type="Proteomes" id="UP000192527"/>
    </source>
</evidence>
<dbReference type="AlphaFoldDB" id="A0A1W5ZY25"/>
<feature type="region of interest" description="Disordered" evidence="1">
    <location>
        <begin position="116"/>
        <end position="150"/>
    </location>
</feature>
<dbReference type="STRING" id="402384.HM131_15910"/>
<dbReference type="OrthoDB" id="2708249at2"/>
<dbReference type="Proteomes" id="UP000192527">
    <property type="component" value="Chromosome"/>
</dbReference>